<sequence>MILSYRNLKCTDSRNPGINCRVVFRFRHIKLIHTARKCIHTMQQKVDFHRKRQEGFAYVAWLPFPFDEKLYPELFEMHSARTNL</sequence>
<gene>
    <name evidence="1" type="ORF">ACHAW5_007367</name>
</gene>
<comment type="caution">
    <text evidence="1">The sequence shown here is derived from an EMBL/GenBank/DDBJ whole genome shotgun (WGS) entry which is preliminary data.</text>
</comment>
<dbReference type="EMBL" id="JALLAZ020001006">
    <property type="protein sequence ID" value="KAL3782642.1"/>
    <property type="molecule type" value="Genomic_DNA"/>
</dbReference>
<organism evidence="1 2">
    <name type="scientific">Stephanodiscus triporus</name>
    <dbReference type="NCBI Taxonomy" id="2934178"/>
    <lineage>
        <taxon>Eukaryota</taxon>
        <taxon>Sar</taxon>
        <taxon>Stramenopiles</taxon>
        <taxon>Ochrophyta</taxon>
        <taxon>Bacillariophyta</taxon>
        <taxon>Coscinodiscophyceae</taxon>
        <taxon>Thalassiosirophycidae</taxon>
        <taxon>Stephanodiscales</taxon>
        <taxon>Stephanodiscaceae</taxon>
        <taxon>Stephanodiscus</taxon>
    </lineage>
</organism>
<accession>A0ABD3P4J6</accession>
<evidence type="ECO:0000313" key="1">
    <source>
        <dbReference type="EMBL" id="KAL3782642.1"/>
    </source>
</evidence>
<proteinExistence type="predicted"/>
<protein>
    <submittedName>
        <fullName evidence="1">Uncharacterized protein</fullName>
    </submittedName>
</protein>
<evidence type="ECO:0000313" key="2">
    <source>
        <dbReference type="Proteomes" id="UP001530315"/>
    </source>
</evidence>
<name>A0ABD3P4J6_9STRA</name>
<reference evidence="1 2" key="1">
    <citation type="submission" date="2024-10" db="EMBL/GenBank/DDBJ databases">
        <title>Updated reference genomes for cyclostephanoid diatoms.</title>
        <authorList>
            <person name="Roberts W.R."/>
            <person name="Alverson A.J."/>
        </authorList>
    </citation>
    <scope>NUCLEOTIDE SEQUENCE [LARGE SCALE GENOMIC DNA]</scope>
    <source>
        <strain evidence="1 2">AJA276-08</strain>
    </source>
</reference>
<dbReference type="Proteomes" id="UP001530315">
    <property type="component" value="Unassembled WGS sequence"/>
</dbReference>
<keyword evidence="2" id="KW-1185">Reference proteome</keyword>
<dbReference type="AlphaFoldDB" id="A0ABD3P4J6"/>